<feature type="transmembrane region" description="Helical" evidence="9">
    <location>
        <begin position="363"/>
        <end position="380"/>
    </location>
</feature>
<dbReference type="RefSeq" id="WP_144652933.1">
    <property type="nucleotide sequence ID" value="NZ_VNFK01000022.1"/>
</dbReference>
<keyword evidence="7 9" id="KW-0472">Membrane</keyword>
<dbReference type="Proteomes" id="UP000316500">
    <property type="component" value="Unassembled WGS sequence"/>
</dbReference>
<dbReference type="OrthoDB" id="9805749at2"/>
<feature type="compositionally biased region" description="Polar residues" evidence="8">
    <location>
        <begin position="9"/>
        <end position="18"/>
    </location>
</feature>
<evidence type="ECO:0000313" key="10">
    <source>
        <dbReference type="EMBL" id="TVU58720.1"/>
    </source>
</evidence>
<reference evidence="10 11" key="1">
    <citation type="submission" date="2019-07" db="EMBL/GenBank/DDBJ databases">
        <title>Diversity of Bacteria from Kongsfjorden, Arctic.</title>
        <authorList>
            <person name="Yu Y."/>
        </authorList>
    </citation>
    <scope>NUCLEOTIDE SEQUENCE [LARGE SCALE GENOMIC DNA]</scope>
    <source>
        <strain evidence="10 11">SM1928</strain>
    </source>
</reference>
<evidence type="ECO:0000256" key="1">
    <source>
        <dbReference type="ARBA" id="ARBA00004651"/>
    </source>
</evidence>
<comment type="subcellular location">
    <subcellularLocation>
        <location evidence="1">Cell membrane</location>
        <topology evidence="1">Multi-pass membrane protein</topology>
    </subcellularLocation>
</comment>
<feature type="region of interest" description="Disordered" evidence="8">
    <location>
        <begin position="1"/>
        <end position="25"/>
    </location>
</feature>
<organism evidence="10 11">
    <name type="scientific">Paenarthrobacter nitroguajacolicus</name>
    <name type="common">Arthrobacter nitroguajacolicus</name>
    <dbReference type="NCBI Taxonomy" id="211146"/>
    <lineage>
        <taxon>Bacteria</taxon>
        <taxon>Bacillati</taxon>
        <taxon>Actinomycetota</taxon>
        <taxon>Actinomycetes</taxon>
        <taxon>Micrococcales</taxon>
        <taxon>Micrococcaceae</taxon>
        <taxon>Paenarthrobacter</taxon>
    </lineage>
</organism>
<dbReference type="GO" id="GO:0005886">
    <property type="term" value="C:plasma membrane"/>
    <property type="evidence" value="ECO:0007669"/>
    <property type="project" value="UniProtKB-SubCell"/>
</dbReference>
<feature type="transmembrane region" description="Helical" evidence="9">
    <location>
        <begin position="207"/>
        <end position="227"/>
    </location>
</feature>
<dbReference type="NCBIfam" id="TIGR00801">
    <property type="entry name" value="ncs2"/>
    <property type="match status" value="1"/>
</dbReference>
<dbReference type="EMBL" id="VNFK01000022">
    <property type="protein sequence ID" value="TVU58720.1"/>
    <property type="molecule type" value="Genomic_DNA"/>
</dbReference>
<keyword evidence="4" id="KW-1003">Cell membrane</keyword>
<dbReference type="InterPro" id="IPR006042">
    <property type="entry name" value="Xan_ur_permease"/>
</dbReference>
<dbReference type="AlphaFoldDB" id="A0A558GPB0"/>
<evidence type="ECO:0000256" key="7">
    <source>
        <dbReference type="ARBA" id="ARBA00023136"/>
    </source>
</evidence>
<dbReference type="PROSITE" id="PS01116">
    <property type="entry name" value="XANTH_URACIL_PERMASE"/>
    <property type="match status" value="1"/>
</dbReference>
<dbReference type="PANTHER" id="PTHR42810:SF4">
    <property type="entry name" value="URIC ACID TRANSPORTER UACT"/>
    <property type="match status" value="1"/>
</dbReference>
<evidence type="ECO:0000256" key="4">
    <source>
        <dbReference type="ARBA" id="ARBA00022475"/>
    </source>
</evidence>
<evidence type="ECO:0000256" key="3">
    <source>
        <dbReference type="ARBA" id="ARBA00022448"/>
    </source>
</evidence>
<comment type="similarity">
    <text evidence="2">Belongs to the nucleobase:cation symporter-2 (NCS2) (TC 2.A.40) family.</text>
</comment>
<dbReference type="NCBIfam" id="TIGR03173">
    <property type="entry name" value="pbuX"/>
    <property type="match status" value="1"/>
</dbReference>
<name>A0A558GPB0_PAENT</name>
<evidence type="ECO:0000256" key="6">
    <source>
        <dbReference type="ARBA" id="ARBA00022989"/>
    </source>
</evidence>
<dbReference type="InterPro" id="IPR006043">
    <property type="entry name" value="NCS2"/>
</dbReference>
<sequence>MNIKKKSRPANTTSSQTNKPERPEDKRLSIGSTFAYGFQHVLTMYGGIIAPPLIIGAAAGMSSQDIGLLIAACLFVGGLATILQTVGIPFFGSQLPLVQGVSFAGVSTMVAIVQGGGGIQAVFGSVIVASLIGLAITPLFSKIIKFFPPVVTGTVITTIGLTLMPVAANWAMGGNAKADNYGSMANIGLAAATMGVVLLLSKVGNAAISRLSILLAMVIGTIIALVAGMADFSKVGQGDIVAFPTPFAFGAPTFEIAAIISMLIVILVTLTETSADIIAVGEIVDTKVDSRRIGDGLRADMLSSAISPLFNSFTQSAFAQNVGLVAITGIKSRFVVSAGGLILVILGLLPILGRVVAAVPTPVLGGAGVVLFGTVAASGIRTLAKVEYKNNMNLIIVAASIGFGMIPIAAPKFYDQFPSWFATIFHSGISSAAVMAILLNILFNHFKAGNSDNQSVFVAGTDRIVSEEDIKCLSEGDRFENGKLIDADGKEVPLKTSSASEH</sequence>
<feature type="transmembrane region" description="Helical" evidence="9">
    <location>
        <begin position="180"/>
        <end position="200"/>
    </location>
</feature>
<dbReference type="GO" id="GO:0042907">
    <property type="term" value="F:xanthine transmembrane transporter activity"/>
    <property type="evidence" value="ECO:0007669"/>
    <property type="project" value="TreeGrafter"/>
</dbReference>
<feature type="transmembrane region" description="Helical" evidence="9">
    <location>
        <begin position="66"/>
        <end position="83"/>
    </location>
</feature>
<accession>A0A558GPB0</accession>
<dbReference type="PANTHER" id="PTHR42810">
    <property type="entry name" value="PURINE PERMEASE C1399.01C-RELATED"/>
    <property type="match status" value="1"/>
</dbReference>
<feature type="transmembrane region" description="Helical" evidence="9">
    <location>
        <begin position="247"/>
        <end position="270"/>
    </location>
</feature>
<feature type="transmembrane region" description="Helical" evidence="9">
    <location>
        <begin position="420"/>
        <end position="443"/>
    </location>
</feature>
<feature type="transmembrane region" description="Helical" evidence="9">
    <location>
        <begin position="392"/>
        <end position="414"/>
    </location>
</feature>
<evidence type="ECO:0000256" key="2">
    <source>
        <dbReference type="ARBA" id="ARBA00008821"/>
    </source>
</evidence>
<dbReference type="InterPro" id="IPR017588">
    <property type="entry name" value="UacT-like"/>
</dbReference>
<keyword evidence="3" id="KW-0813">Transport</keyword>
<protein>
    <submittedName>
        <fullName evidence="10">Purine permease</fullName>
    </submittedName>
</protein>
<proteinExistence type="inferred from homology"/>
<evidence type="ECO:0000256" key="5">
    <source>
        <dbReference type="ARBA" id="ARBA00022692"/>
    </source>
</evidence>
<feature type="transmembrane region" description="Helical" evidence="9">
    <location>
        <begin position="334"/>
        <end position="357"/>
    </location>
</feature>
<dbReference type="NCBIfam" id="NF037981">
    <property type="entry name" value="NCS2_1"/>
    <property type="match status" value="1"/>
</dbReference>
<evidence type="ECO:0000256" key="8">
    <source>
        <dbReference type="SAM" id="MobiDB-lite"/>
    </source>
</evidence>
<dbReference type="Pfam" id="PF00860">
    <property type="entry name" value="Xan_ur_permease"/>
    <property type="match status" value="1"/>
</dbReference>
<feature type="transmembrane region" description="Helical" evidence="9">
    <location>
        <begin position="147"/>
        <end position="168"/>
    </location>
</feature>
<feature type="transmembrane region" description="Helical" evidence="9">
    <location>
        <begin position="95"/>
        <end position="113"/>
    </location>
</feature>
<keyword evidence="5 9" id="KW-0812">Transmembrane</keyword>
<gene>
    <name evidence="10" type="ORF">FQP90_20605</name>
</gene>
<evidence type="ECO:0000256" key="9">
    <source>
        <dbReference type="SAM" id="Phobius"/>
    </source>
</evidence>
<evidence type="ECO:0000313" key="11">
    <source>
        <dbReference type="Proteomes" id="UP000316500"/>
    </source>
</evidence>
<keyword evidence="6 9" id="KW-1133">Transmembrane helix</keyword>
<comment type="caution">
    <text evidence="10">The sequence shown here is derived from an EMBL/GenBank/DDBJ whole genome shotgun (WGS) entry which is preliminary data.</text>
</comment>
<feature type="transmembrane region" description="Helical" evidence="9">
    <location>
        <begin position="119"/>
        <end position="140"/>
    </location>
</feature>
<feature type="transmembrane region" description="Helical" evidence="9">
    <location>
        <begin position="36"/>
        <end position="60"/>
    </location>
</feature>